<gene>
    <name evidence="7" type="ORF">UU16_C0060G0007</name>
</gene>
<dbReference type="PANTHER" id="PTHR11702">
    <property type="entry name" value="DEVELOPMENTALLY REGULATED GTP-BINDING PROTEIN-RELATED"/>
    <property type="match status" value="1"/>
</dbReference>
<evidence type="ECO:0000256" key="2">
    <source>
        <dbReference type="ARBA" id="ARBA00022741"/>
    </source>
</evidence>
<evidence type="ECO:0000256" key="3">
    <source>
        <dbReference type="ARBA" id="ARBA00022842"/>
    </source>
</evidence>
<dbReference type="InterPro" id="IPR014100">
    <property type="entry name" value="GTP-bd_Obg/CgtA"/>
</dbReference>
<dbReference type="Gene3D" id="3.40.50.300">
    <property type="entry name" value="P-loop containing nucleotide triphosphate hydrolases"/>
    <property type="match status" value="1"/>
</dbReference>
<dbReference type="PATRIC" id="fig|1618562.3.peg.1029"/>
<dbReference type="InterPro" id="IPR006073">
    <property type="entry name" value="GTP-bd"/>
</dbReference>
<dbReference type="Pfam" id="PF01926">
    <property type="entry name" value="MMR_HSR1"/>
    <property type="match status" value="1"/>
</dbReference>
<feature type="domain" description="OBG-type G" evidence="5">
    <location>
        <begin position="146"/>
        <end position="303"/>
    </location>
</feature>
<dbReference type="SUPFAM" id="SSF82051">
    <property type="entry name" value="Obg GTP-binding protein N-terminal domain"/>
    <property type="match status" value="1"/>
</dbReference>
<dbReference type="GO" id="GO:0005525">
    <property type="term" value="F:GTP binding"/>
    <property type="evidence" value="ECO:0007669"/>
    <property type="project" value="UniProtKB-KW"/>
</dbReference>
<dbReference type="PROSITE" id="PS51883">
    <property type="entry name" value="OBG"/>
    <property type="match status" value="1"/>
</dbReference>
<dbReference type="InterPro" id="IPR006074">
    <property type="entry name" value="GTP1-OBG_CS"/>
</dbReference>
<evidence type="ECO:0000256" key="4">
    <source>
        <dbReference type="ARBA" id="ARBA00023134"/>
    </source>
</evidence>
<dbReference type="InterPro" id="IPR006169">
    <property type="entry name" value="GTP1_OBG_dom"/>
</dbReference>
<organism evidence="7 8">
    <name type="scientific">Candidatus Woesebacteria bacterium GW2011_GWA2_40_7</name>
    <dbReference type="NCBI Taxonomy" id="1618562"/>
    <lineage>
        <taxon>Bacteria</taxon>
        <taxon>Candidatus Woeseibacteriota</taxon>
    </lineage>
</organism>
<dbReference type="Gene3D" id="2.70.210.12">
    <property type="entry name" value="GTP1/OBG domain"/>
    <property type="match status" value="1"/>
</dbReference>
<protein>
    <submittedName>
        <fullName evidence="7">GTPase obg</fullName>
    </submittedName>
</protein>
<comment type="caution">
    <text evidence="7">The sequence shown here is derived from an EMBL/GenBank/DDBJ whole genome shotgun (WGS) entry which is preliminary data.</text>
</comment>
<dbReference type="CDD" id="cd01898">
    <property type="entry name" value="Obg"/>
    <property type="match status" value="1"/>
</dbReference>
<dbReference type="GO" id="GO:0042254">
    <property type="term" value="P:ribosome biogenesis"/>
    <property type="evidence" value="ECO:0007669"/>
    <property type="project" value="UniProtKB-UniRule"/>
</dbReference>
<dbReference type="SUPFAM" id="SSF52540">
    <property type="entry name" value="P-loop containing nucleoside triphosphate hydrolases"/>
    <property type="match status" value="1"/>
</dbReference>
<evidence type="ECO:0000259" key="6">
    <source>
        <dbReference type="PROSITE" id="PS51883"/>
    </source>
</evidence>
<dbReference type="GO" id="GO:0000287">
    <property type="term" value="F:magnesium ion binding"/>
    <property type="evidence" value="ECO:0007669"/>
    <property type="project" value="InterPro"/>
</dbReference>
<sequence length="303" mass="32018">MLVDEVYIKVMAGQGGAGKCGPVKVFKSANTGGDGGRGGDVYVSATSDLSALNKFVGIREIKAGDGGRGGENNRTGKNGTDVEIVLPMGTSIVNTETKNIVMELNEPGQRFLLCKGGLGSRGANFRPKAGLLGQAIKAKFILKLIAKYGLIGLPNAGKSSLLNELTNAKAEIGAYPFTTLEPNLGVINGQIIADIPGLIEGASMGRGLGIKFLKHIEKVSLLFHCIASDSSDVAKDYLGVTSELKKFGEHLVDKPEVIVLTKTDLVTDSVLKSHIKNLSKFNRQIVAVSIKDPDSLTSFKKSF</sequence>
<keyword evidence="3" id="KW-0460">Magnesium</keyword>
<reference evidence="7 8" key="1">
    <citation type="journal article" date="2015" name="Nature">
        <title>rRNA introns, odd ribosomes, and small enigmatic genomes across a large radiation of phyla.</title>
        <authorList>
            <person name="Brown C.T."/>
            <person name="Hug L.A."/>
            <person name="Thomas B.C."/>
            <person name="Sharon I."/>
            <person name="Castelle C.J."/>
            <person name="Singh A."/>
            <person name="Wilkins M.J."/>
            <person name="Williams K.H."/>
            <person name="Banfield J.F."/>
        </authorList>
    </citation>
    <scope>NUCLEOTIDE SEQUENCE [LARGE SCALE GENOMIC DNA]</scope>
</reference>
<dbReference type="InterPro" id="IPR045086">
    <property type="entry name" value="OBG_GTPase"/>
</dbReference>
<keyword evidence="2" id="KW-0547">Nucleotide-binding</keyword>
<dbReference type="AlphaFoldDB" id="A0A0G0T384"/>
<dbReference type="PANTHER" id="PTHR11702:SF31">
    <property type="entry name" value="MITOCHONDRIAL RIBOSOME-ASSOCIATED GTPASE 2"/>
    <property type="match status" value="1"/>
</dbReference>
<comment type="similarity">
    <text evidence="1">Belongs to the TRAFAC class OBG-HflX-like GTPase superfamily. OBG GTPase family.</text>
</comment>
<feature type="domain" description="Obg" evidence="6">
    <location>
        <begin position="1"/>
        <end position="145"/>
    </location>
</feature>
<name>A0A0G0T384_9BACT</name>
<dbReference type="InterPro" id="IPR036726">
    <property type="entry name" value="GTP1_OBG_dom_sf"/>
</dbReference>
<evidence type="ECO:0000313" key="8">
    <source>
        <dbReference type="Proteomes" id="UP000034013"/>
    </source>
</evidence>
<dbReference type="PROSITE" id="PS51710">
    <property type="entry name" value="G_OBG"/>
    <property type="match status" value="1"/>
</dbReference>
<dbReference type="GO" id="GO:0003924">
    <property type="term" value="F:GTPase activity"/>
    <property type="evidence" value="ECO:0007669"/>
    <property type="project" value="InterPro"/>
</dbReference>
<evidence type="ECO:0000313" key="7">
    <source>
        <dbReference type="EMBL" id="KKR71533.1"/>
    </source>
</evidence>
<dbReference type="PIRSF" id="PIRSF002401">
    <property type="entry name" value="GTP_bd_Obg/CgtA"/>
    <property type="match status" value="1"/>
</dbReference>
<dbReference type="EMBL" id="LBZO01000060">
    <property type="protein sequence ID" value="KKR71533.1"/>
    <property type="molecule type" value="Genomic_DNA"/>
</dbReference>
<dbReference type="InterPro" id="IPR027417">
    <property type="entry name" value="P-loop_NTPase"/>
</dbReference>
<evidence type="ECO:0000259" key="5">
    <source>
        <dbReference type="PROSITE" id="PS51710"/>
    </source>
</evidence>
<keyword evidence="4" id="KW-0342">GTP-binding</keyword>
<dbReference type="PROSITE" id="PS00905">
    <property type="entry name" value="GTP1_OBG"/>
    <property type="match status" value="1"/>
</dbReference>
<dbReference type="InterPro" id="IPR031167">
    <property type="entry name" value="G_OBG"/>
</dbReference>
<dbReference type="Pfam" id="PF01018">
    <property type="entry name" value="GTP1_OBG"/>
    <property type="match status" value="1"/>
</dbReference>
<accession>A0A0G0T384</accession>
<dbReference type="PRINTS" id="PR00326">
    <property type="entry name" value="GTP1OBG"/>
</dbReference>
<proteinExistence type="inferred from homology"/>
<dbReference type="Proteomes" id="UP000034013">
    <property type="component" value="Unassembled WGS sequence"/>
</dbReference>
<evidence type="ECO:0000256" key="1">
    <source>
        <dbReference type="ARBA" id="ARBA00007699"/>
    </source>
</evidence>